<feature type="domain" description="RNase H type-1" evidence="2">
    <location>
        <begin position="973"/>
        <end position="1101"/>
    </location>
</feature>
<dbReference type="SUPFAM" id="SSF56219">
    <property type="entry name" value="DNase I-like"/>
    <property type="match status" value="1"/>
</dbReference>
<dbReference type="InterPro" id="IPR005135">
    <property type="entry name" value="Endo/exonuclease/phosphatase"/>
</dbReference>
<dbReference type="InterPro" id="IPR002156">
    <property type="entry name" value="RNaseH_domain"/>
</dbReference>
<dbReference type="Gene3D" id="3.60.10.10">
    <property type="entry name" value="Endonuclease/exonuclease/phosphatase"/>
    <property type="match status" value="1"/>
</dbReference>
<dbReference type="GO" id="GO:0003676">
    <property type="term" value="F:nucleic acid binding"/>
    <property type="evidence" value="ECO:0007669"/>
    <property type="project" value="InterPro"/>
</dbReference>
<organism evidence="3 4">
    <name type="scientific">Theobroma cacao</name>
    <name type="common">Cacao</name>
    <name type="synonym">Cocoa</name>
    <dbReference type="NCBI Taxonomy" id="3641"/>
    <lineage>
        <taxon>Eukaryota</taxon>
        <taxon>Viridiplantae</taxon>
        <taxon>Streptophyta</taxon>
        <taxon>Embryophyta</taxon>
        <taxon>Tracheophyta</taxon>
        <taxon>Spermatophyta</taxon>
        <taxon>Magnoliopsida</taxon>
        <taxon>eudicotyledons</taxon>
        <taxon>Gunneridae</taxon>
        <taxon>Pentapetalae</taxon>
        <taxon>rosids</taxon>
        <taxon>malvids</taxon>
        <taxon>Malvales</taxon>
        <taxon>Malvaceae</taxon>
        <taxon>Byttnerioideae</taxon>
        <taxon>Theobroma</taxon>
    </lineage>
</organism>
<dbReference type="CDD" id="cd06222">
    <property type="entry name" value="RNase_H_like"/>
    <property type="match status" value="1"/>
</dbReference>
<dbReference type="OMA" id="TITCLME"/>
<dbReference type="InterPro" id="IPR044730">
    <property type="entry name" value="RNase_H-like_dom_plant"/>
</dbReference>
<proteinExistence type="predicted"/>
<dbReference type="EMBL" id="CM001880">
    <property type="protein sequence ID" value="EOX96783.1"/>
    <property type="molecule type" value="Genomic_DNA"/>
</dbReference>
<gene>
    <name evidence="3" type="ORF">TCM_005954</name>
</gene>
<dbReference type="PANTHER" id="PTHR33710">
    <property type="entry name" value="BNAC02G09200D PROTEIN"/>
    <property type="match status" value="1"/>
</dbReference>
<dbReference type="SUPFAM" id="SSF53098">
    <property type="entry name" value="Ribonuclease H-like"/>
    <property type="match status" value="1"/>
</dbReference>
<dbReference type="GO" id="GO:0004523">
    <property type="term" value="F:RNA-DNA hybrid ribonuclease activity"/>
    <property type="evidence" value="ECO:0007669"/>
    <property type="project" value="InterPro"/>
</dbReference>
<protein>
    <recommendedName>
        <fullName evidence="2">RNase H type-1 domain-containing protein</fullName>
    </recommendedName>
</protein>
<evidence type="ECO:0000313" key="3">
    <source>
        <dbReference type="EMBL" id="EOX96783.1"/>
    </source>
</evidence>
<dbReference type="eggNOG" id="KOG1075">
    <property type="taxonomic scope" value="Eukaryota"/>
</dbReference>
<dbReference type="PANTHER" id="PTHR33710:SF62">
    <property type="entry name" value="DUF4283 DOMAIN PROTEIN"/>
    <property type="match status" value="1"/>
</dbReference>
<dbReference type="InterPro" id="IPR012337">
    <property type="entry name" value="RNaseH-like_sf"/>
</dbReference>
<dbReference type="PROSITE" id="PS50879">
    <property type="entry name" value="RNASE_H_1"/>
    <property type="match status" value="1"/>
</dbReference>
<dbReference type="InterPro" id="IPR036691">
    <property type="entry name" value="Endo/exonu/phosph_ase_sf"/>
</dbReference>
<dbReference type="InterPro" id="IPR036397">
    <property type="entry name" value="RNaseH_sf"/>
</dbReference>
<accession>A0A061E3F1</accession>
<dbReference type="InterPro" id="IPR026960">
    <property type="entry name" value="RVT-Znf"/>
</dbReference>
<dbReference type="Gene3D" id="3.30.420.10">
    <property type="entry name" value="Ribonuclease H-like superfamily/Ribonuclease H"/>
    <property type="match status" value="1"/>
</dbReference>
<evidence type="ECO:0000256" key="1">
    <source>
        <dbReference type="SAM" id="MobiDB-lite"/>
    </source>
</evidence>
<name>A0A061E3F1_THECC</name>
<dbReference type="AlphaFoldDB" id="A0A061E3F1"/>
<dbReference type="Pfam" id="PF13966">
    <property type="entry name" value="zf-RVT"/>
    <property type="match status" value="1"/>
</dbReference>
<evidence type="ECO:0000313" key="4">
    <source>
        <dbReference type="Proteomes" id="UP000026915"/>
    </source>
</evidence>
<dbReference type="InParanoid" id="A0A061E3F1"/>
<evidence type="ECO:0000259" key="2">
    <source>
        <dbReference type="PROSITE" id="PS50879"/>
    </source>
</evidence>
<sequence length="1134" mass="129002">MRVFKWTLDFESDKESSIVQVWISFPNLRAHLFEKSALLLIAKAIGNPLGVDEATANGTRPSVARVFIEYDCLKPPIESVWIVTSKRGSEDVTGGYLQKVDFAPMPEYCNHCCHVGHGMENCLVLGQKSGFYKPKTTEKPTENSQGNLAVNRTMEVEEMNQEKEAGGKNIEKRKAEARMAVPKHLKTWQVVHKGGSSGAKDARGVEIASQVEEEEFVQTSNRFSVMEKLQEKECEKQGKTASRNSLNARKNLAMSEPIDVDERQKTKVTAIKRNVEMKSVAAGQCRDLSATETPAQVKGSSPIEPTGEIFVQVTCHGNGRQGQTRKAGGEKAISEFSAVGRTNTTSSQIVHGKRSKKDGFHSEKDEEMTAPADDGTLVQQTEHEGATENSKKCFFKTQLQGPWMVGGDFNSIVSTVERLNGAAPHVGSMEDFASTLFDCGLLDAGFEGNSFTWTNNHMFQRLDRVVYNPEWAQCFSSTRVQHLNQDGSDHCPLLISCNTAGQKGASTFRFLHAWTKHHDFLPFITRSWQTPLQGSGLSAFWFKQQRLKRDLKWWNKHIFGDIFEKLRLAEEEAEKREIEFQHNPSLTNRNLMHKAYAKLNRQLSIEELFWQQKSGVKCLGQYLSGCQMPISHISFADDIVIFTNGGRSALQNILSFLQEYEQVSGQKVNHQKSCFITANGCPLSRRQIISHTTGFQHKTLPVTYLGAPLHKGPKKNDMSHVYHFYNGDTWDVDKLKSFLPTVLVEEILQVPFDKSREDVAYWTLTSNGDFSTRSAGEMIRQRQTSNALCSFIWHRSIPLSISFFLWKTLHNWIPVELRMKEKGIQLASKCVCCNSEESLIHVLWENPVAKQVWNFFAKLFQIYILNPRHVSQIIWAWYVSGDYVRKGHFRVLLPLFICWFLWLERNDAKHRHTGLYPDRVIWRTMKHCRQLYDGSLLQQWQWKGDTDIAAMLGFSFPPQQHASPQIIYWKKPSIGEYKLNVDGSSRNGLHAATGGVLRDHTGKLIFGFSENIGPCNSLQAELRALLRGLLLCKERHIEKLWIEMDALAAIQLIQPSKKGPYDIRYLLESIRMCLSSFSYRLSHTFREGNKAADYLSNEGHKHQNLCVFTEAQGQLHGMLKLDRLNLPYVRFRGM</sequence>
<reference evidence="3 4" key="1">
    <citation type="journal article" date="2013" name="Genome Biol.">
        <title>The genome sequence of the most widely cultivated cacao type and its use to identify candidate genes regulating pod color.</title>
        <authorList>
            <person name="Motamayor J.C."/>
            <person name="Mockaitis K."/>
            <person name="Schmutz J."/>
            <person name="Haiminen N."/>
            <person name="Iii D.L."/>
            <person name="Cornejo O."/>
            <person name="Findley S.D."/>
            <person name="Zheng P."/>
            <person name="Utro F."/>
            <person name="Royaert S."/>
            <person name="Saski C."/>
            <person name="Jenkins J."/>
            <person name="Podicheti R."/>
            <person name="Zhao M."/>
            <person name="Scheffler B.E."/>
            <person name="Stack J.C."/>
            <person name="Feltus F.A."/>
            <person name="Mustiga G.M."/>
            <person name="Amores F."/>
            <person name="Phillips W."/>
            <person name="Marelli J.P."/>
            <person name="May G.D."/>
            <person name="Shapiro H."/>
            <person name="Ma J."/>
            <person name="Bustamante C.D."/>
            <person name="Schnell R.J."/>
            <person name="Main D."/>
            <person name="Gilbert D."/>
            <person name="Parida L."/>
            <person name="Kuhn D.N."/>
        </authorList>
    </citation>
    <scope>NUCLEOTIDE SEQUENCE [LARGE SCALE GENOMIC DNA]</scope>
    <source>
        <strain evidence="4">cv. Matina 1-6</strain>
    </source>
</reference>
<dbReference type="Proteomes" id="UP000026915">
    <property type="component" value="Chromosome 2"/>
</dbReference>
<keyword evidence="4" id="KW-1185">Reference proteome</keyword>
<dbReference type="Pfam" id="PF13456">
    <property type="entry name" value="RVT_3"/>
    <property type="match status" value="1"/>
</dbReference>
<dbReference type="HOGENOM" id="CLU_310666_0_0_1"/>
<dbReference type="Pfam" id="PF03372">
    <property type="entry name" value="Exo_endo_phos"/>
    <property type="match status" value="1"/>
</dbReference>
<feature type="region of interest" description="Disordered" evidence="1">
    <location>
        <begin position="342"/>
        <end position="369"/>
    </location>
</feature>
<dbReference type="Gramene" id="EOX96783">
    <property type="protein sequence ID" value="EOX96783"/>
    <property type="gene ID" value="TCM_005954"/>
</dbReference>